<sequence length="63" mass="6876">MFTVLPDQIVRGQCRTGAMIPKEEGLCAVFCVPRIAVRRALADLEAEGLVQSSPAVSMRTRVM</sequence>
<evidence type="ECO:0000256" key="1">
    <source>
        <dbReference type="ARBA" id="ARBA00023015"/>
    </source>
</evidence>
<dbReference type="GO" id="GO:0003677">
    <property type="term" value="F:DNA binding"/>
    <property type="evidence" value="ECO:0007669"/>
    <property type="project" value="UniProtKB-KW"/>
</dbReference>
<dbReference type="PATRIC" id="fig|1127483.3.peg.3822"/>
<proteinExistence type="predicted"/>
<name>H1S7A8_9BURK</name>
<keyword evidence="2" id="KW-0238">DNA-binding</keyword>
<reference evidence="5 6" key="1">
    <citation type="journal article" date="2012" name="J. Bacteriol.">
        <title>De Novo Genome Project of Cupriavidus basilensis OR16.</title>
        <authorList>
            <person name="Cserhati M."/>
            <person name="Kriszt B."/>
            <person name="Szoboszlay S."/>
            <person name="Toth A."/>
            <person name="Szabo I."/>
            <person name="Tancsics A."/>
            <person name="Nagy I."/>
            <person name="Horvath B."/>
            <person name="Nagy I."/>
            <person name="Kukolya J."/>
        </authorList>
    </citation>
    <scope>NUCLEOTIDE SEQUENCE [LARGE SCALE GENOMIC DNA]</scope>
    <source>
        <strain evidence="5 6">OR16</strain>
    </source>
</reference>
<dbReference type="Gene3D" id="1.10.10.10">
    <property type="entry name" value="Winged helix-like DNA-binding domain superfamily/Winged helix DNA-binding domain"/>
    <property type="match status" value="1"/>
</dbReference>
<dbReference type="Pfam" id="PF00392">
    <property type="entry name" value="GntR"/>
    <property type="match status" value="1"/>
</dbReference>
<organism evidence="5 6">
    <name type="scientific">Cupriavidus basilensis OR16</name>
    <dbReference type="NCBI Taxonomy" id="1127483"/>
    <lineage>
        <taxon>Bacteria</taxon>
        <taxon>Pseudomonadati</taxon>
        <taxon>Pseudomonadota</taxon>
        <taxon>Betaproteobacteria</taxon>
        <taxon>Burkholderiales</taxon>
        <taxon>Burkholderiaceae</taxon>
        <taxon>Cupriavidus</taxon>
    </lineage>
</organism>
<dbReference type="PROSITE" id="PS50949">
    <property type="entry name" value="HTH_GNTR"/>
    <property type="match status" value="1"/>
</dbReference>
<evidence type="ECO:0000259" key="4">
    <source>
        <dbReference type="PROSITE" id="PS50949"/>
    </source>
</evidence>
<feature type="domain" description="HTH gntR-type" evidence="4">
    <location>
        <begin position="1"/>
        <end position="63"/>
    </location>
</feature>
<dbReference type="InterPro" id="IPR036390">
    <property type="entry name" value="WH_DNA-bd_sf"/>
</dbReference>
<dbReference type="EMBL" id="AHJE01000045">
    <property type="protein sequence ID" value="EHP41633.1"/>
    <property type="molecule type" value="Genomic_DNA"/>
</dbReference>
<dbReference type="InterPro" id="IPR036388">
    <property type="entry name" value="WH-like_DNA-bd_sf"/>
</dbReference>
<protein>
    <submittedName>
        <fullName evidence="5">GntR family transcriptional regulator</fullName>
    </submittedName>
</protein>
<dbReference type="InterPro" id="IPR000524">
    <property type="entry name" value="Tscrpt_reg_HTH_GntR"/>
</dbReference>
<keyword evidence="3" id="KW-0804">Transcription</keyword>
<gene>
    <name evidence="5" type="ORF">OR16_19066</name>
</gene>
<evidence type="ECO:0000256" key="2">
    <source>
        <dbReference type="ARBA" id="ARBA00023125"/>
    </source>
</evidence>
<dbReference type="OrthoDB" id="8584262at2"/>
<comment type="caution">
    <text evidence="5">The sequence shown here is derived from an EMBL/GenBank/DDBJ whole genome shotgun (WGS) entry which is preliminary data.</text>
</comment>
<evidence type="ECO:0000256" key="3">
    <source>
        <dbReference type="ARBA" id="ARBA00023163"/>
    </source>
</evidence>
<accession>H1S7A8</accession>
<dbReference type="GO" id="GO:0003700">
    <property type="term" value="F:DNA-binding transcription factor activity"/>
    <property type="evidence" value="ECO:0007669"/>
    <property type="project" value="InterPro"/>
</dbReference>
<dbReference type="AlphaFoldDB" id="H1S7A8"/>
<evidence type="ECO:0000313" key="5">
    <source>
        <dbReference type="EMBL" id="EHP41633.1"/>
    </source>
</evidence>
<dbReference type="SUPFAM" id="SSF46785">
    <property type="entry name" value="Winged helix' DNA-binding domain"/>
    <property type="match status" value="1"/>
</dbReference>
<dbReference type="Proteomes" id="UP000005808">
    <property type="component" value="Unassembled WGS sequence"/>
</dbReference>
<keyword evidence="1" id="KW-0805">Transcription regulation</keyword>
<evidence type="ECO:0000313" key="6">
    <source>
        <dbReference type="Proteomes" id="UP000005808"/>
    </source>
</evidence>
<dbReference type="PRINTS" id="PR00035">
    <property type="entry name" value="HTHGNTR"/>
</dbReference>